<dbReference type="PANTHER" id="PTHR44051">
    <property type="entry name" value="GLUTATHIONE S-TRANSFERASE-RELATED"/>
    <property type="match status" value="1"/>
</dbReference>
<dbReference type="Gene3D" id="3.40.30.10">
    <property type="entry name" value="Glutaredoxin"/>
    <property type="match status" value="1"/>
</dbReference>
<dbReference type="PROSITE" id="PS50404">
    <property type="entry name" value="GST_NTER"/>
    <property type="match status" value="1"/>
</dbReference>
<dbReference type="InterPro" id="IPR036249">
    <property type="entry name" value="Thioredoxin-like_sf"/>
</dbReference>
<dbReference type="InterPro" id="IPR004046">
    <property type="entry name" value="GST_C"/>
</dbReference>
<accession>A0AAW9D775</accession>
<dbReference type="CDD" id="cd03057">
    <property type="entry name" value="GST_N_Beta"/>
    <property type="match status" value="1"/>
</dbReference>
<dbReference type="Gene3D" id="1.20.1050.10">
    <property type="match status" value="1"/>
</dbReference>
<feature type="domain" description="GST C-terminal" evidence="2">
    <location>
        <begin position="88"/>
        <end position="203"/>
    </location>
</feature>
<evidence type="ECO:0000259" key="1">
    <source>
        <dbReference type="PROSITE" id="PS50404"/>
    </source>
</evidence>
<reference evidence="3" key="1">
    <citation type="submission" date="2018-08" db="EMBL/GenBank/DDBJ databases">
        <title>Identification of Burkholderia cepacia strains that express a Burkholderia pseudomallei-like capsular polysaccharide.</title>
        <authorList>
            <person name="Burtnick M.N."/>
            <person name="Vongsouvath M."/>
            <person name="Newton P."/>
            <person name="Wuthiekanun V."/>
            <person name="Limmathurotsakul D."/>
            <person name="Brett P.J."/>
            <person name="Chantratita N."/>
            <person name="Dance D.A."/>
        </authorList>
    </citation>
    <scope>NUCLEOTIDE SEQUENCE</scope>
    <source>
        <strain evidence="3">SBXCC001</strain>
    </source>
</reference>
<evidence type="ECO:0000313" key="3">
    <source>
        <dbReference type="EMBL" id="MDW9257701.1"/>
    </source>
</evidence>
<proteinExistence type="predicted"/>
<dbReference type="InterPro" id="IPR036282">
    <property type="entry name" value="Glutathione-S-Trfase_C_sf"/>
</dbReference>
<organism evidence="3 4">
    <name type="scientific">Burkholderia thailandensis</name>
    <dbReference type="NCBI Taxonomy" id="57975"/>
    <lineage>
        <taxon>Bacteria</taxon>
        <taxon>Pseudomonadati</taxon>
        <taxon>Pseudomonadota</taxon>
        <taxon>Betaproteobacteria</taxon>
        <taxon>Burkholderiales</taxon>
        <taxon>Burkholderiaceae</taxon>
        <taxon>Burkholderia</taxon>
        <taxon>pseudomallei group</taxon>
    </lineage>
</organism>
<sequence length="203" mass="22461">MKLYYTPGACSLAIRIALTEAGLPFDSIKVDLSKHRIAADGSDYYTVSPRGYVPLVELDDGTRHTETAALLQRIGDLASAGALIPAHGAPARYEVIEWLTFVSSELHKTYSPWLFHADTADSTRRQCLDKLDRRLREIDAHLATRDYLTGGFTVADAYLFAVANWSNFLRIPLAPYPHVVAFMERVAARPKVKEALAAEGLGR</sequence>
<dbReference type="PROSITE" id="PS50405">
    <property type="entry name" value="GST_CTER"/>
    <property type="match status" value="1"/>
</dbReference>
<protein>
    <submittedName>
        <fullName evidence="3">Glutathione S-transferase, C-terminal domain protein</fullName>
    </submittedName>
</protein>
<dbReference type="EMBL" id="QXCT01000002">
    <property type="protein sequence ID" value="MDW9257701.1"/>
    <property type="molecule type" value="Genomic_DNA"/>
</dbReference>
<evidence type="ECO:0000259" key="2">
    <source>
        <dbReference type="PROSITE" id="PS50405"/>
    </source>
</evidence>
<comment type="caution">
    <text evidence="3">The sequence shown here is derived from an EMBL/GenBank/DDBJ whole genome shotgun (WGS) entry which is preliminary data.</text>
</comment>
<dbReference type="AlphaFoldDB" id="A0AAW9D775"/>
<dbReference type="SFLD" id="SFLDG01150">
    <property type="entry name" value="Main.1:_Beta-like"/>
    <property type="match status" value="1"/>
</dbReference>
<dbReference type="CDD" id="cd03188">
    <property type="entry name" value="GST_C_Beta"/>
    <property type="match status" value="1"/>
</dbReference>
<dbReference type="Proteomes" id="UP001272137">
    <property type="component" value="Unassembled WGS sequence"/>
</dbReference>
<dbReference type="SUPFAM" id="SSF47616">
    <property type="entry name" value="GST C-terminal domain-like"/>
    <property type="match status" value="1"/>
</dbReference>
<dbReference type="InterPro" id="IPR004045">
    <property type="entry name" value="Glutathione_S-Trfase_N"/>
</dbReference>
<evidence type="ECO:0000313" key="4">
    <source>
        <dbReference type="Proteomes" id="UP001272137"/>
    </source>
</evidence>
<dbReference type="Pfam" id="PF13409">
    <property type="entry name" value="GST_N_2"/>
    <property type="match status" value="1"/>
</dbReference>
<name>A0AAW9D775_BURTH</name>
<dbReference type="InterPro" id="IPR010987">
    <property type="entry name" value="Glutathione-S-Trfase_C-like"/>
</dbReference>
<dbReference type="InterPro" id="IPR040079">
    <property type="entry name" value="Glutathione_S-Trfase"/>
</dbReference>
<dbReference type="SUPFAM" id="SSF52833">
    <property type="entry name" value="Thioredoxin-like"/>
    <property type="match status" value="1"/>
</dbReference>
<dbReference type="PANTHER" id="PTHR44051:SF8">
    <property type="entry name" value="GLUTATHIONE S-TRANSFERASE GSTA"/>
    <property type="match status" value="1"/>
</dbReference>
<dbReference type="RefSeq" id="WP_019255565.1">
    <property type="nucleotide sequence ID" value="NZ_CP013409.1"/>
</dbReference>
<dbReference type="SFLD" id="SFLDG00358">
    <property type="entry name" value="Main_(cytGST)"/>
    <property type="match status" value="1"/>
</dbReference>
<gene>
    <name evidence="3" type="ORF">C7S16_1468</name>
</gene>
<dbReference type="SFLD" id="SFLDS00019">
    <property type="entry name" value="Glutathione_Transferase_(cytos"/>
    <property type="match status" value="1"/>
</dbReference>
<dbReference type="Pfam" id="PF00043">
    <property type="entry name" value="GST_C"/>
    <property type="match status" value="1"/>
</dbReference>
<feature type="domain" description="GST N-terminal" evidence="1">
    <location>
        <begin position="1"/>
        <end position="82"/>
    </location>
</feature>